<evidence type="ECO:0000313" key="3">
    <source>
        <dbReference type="Proteomes" id="UP000032180"/>
    </source>
</evidence>
<dbReference type="Gramene" id="LPERR02G21910.1">
    <property type="protein sequence ID" value="LPERR02G21910.1"/>
    <property type="gene ID" value="LPERR02G21910"/>
</dbReference>
<name>A0A0D9VJ73_9ORYZ</name>
<feature type="region of interest" description="Disordered" evidence="1">
    <location>
        <begin position="39"/>
        <end position="58"/>
    </location>
</feature>
<dbReference type="HOGENOM" id="CLU_2174631_0_0_1"/>
<evidence type="ECO:0000313" key="2">
    <source>
        <dbReference type="EnsemblPlants" id="LPERR02G21910.1"/>
    </source>
</evidence>
<feature type="compositionally biased region" description="Basic and acidic residues" evidence="1">
    <location>
        <begin position="99"/>
        <end position="110"/>
    </location>
</feature>
<dbReference type="Proteomes" id="UP000032180">
    <property type="component" value="Chromosome 2"/>
</dbReference>
<evidence type="ECO:0000256" key="1">
    <source>
        <dbReference type="SAM" id="MobiDB-lite"/>
    </source>
</evidence>
<feature type="compositionally biased region" description="Basic residues" evidence="1">
    <location>
        <begin position="1"/>
        <end position="13"/>
    </location>
</feature>
<proteinExistence type="predicted"/>
<reference evidence="2" key="3">
    <citation type="submission" date="2015-04" db="UniProtKB">
        <authorList>
            <consortium name="EnsemblPlants"/>
        </authorList>
    </citation>
    <scope>IDENTIFICATION</scope>
</reference>
<feature type="compositionally biased region" description="Low complexity" evidence="1">
    <location>
        <begin position="39"/>
        <end position="48"/>
    </location>
</feature>
<feature type="region of interest" description="Disordered" evidence="1">
    <location>
        <begin position="1"/>
        <end position="26"/>
    </location>
</feature>
<feature type="region of interest" description="Disordered" evidence="1">
    <location>
        <begin position="76"/>
        <end position="110"/>
    </location>
</feature>
<reference evidence="3" key="2">
    <citation type="submission" date="2013-12" db="EMBL/GenBank/DDBJ databases">
        <authorList>
            <person name="Yu Y."/>
            <person name="Lee S."/>
            <person name="de Baynast K."/>
            <person name="Wissotski M."/>
            <person name="Liu L."/>
            <person name="Talag J."/>
            <person name="Goicoechea J."/>
            <person name="Angelova A."/>
            <person name="Jetty R."/>
            <person name="Kudrna D."/>
            <person name="Golser W."/>
            <person name="Rivera L."/>
            <person name="Zhang J."/>
            <person name="Wing R."/>
        </authorList>
    </citation>
    <scope>NUCLEOTIDE SEQUENCE</scope>
</reference>
<protein>
    <submittedName>
        <fullName evidence="2">Uncharacterized protein</fullName>
    </submittedName>
</protein>
<dbReference type="AlphaFoldDB" id="A0A0D9VJ73"/>
<dbReference type="EnsemblPlants" id="LPERR02G21910.1">
    <property type="protein sequence ID" value="LPERR02G21910.1"/>
    <property type="gene ID" value="LPERR02G21910"/>
</dbReference>
<organism evidence="2 3">
    <name type="scientific">Leersia perrieri</name>
    <dbReference type="NCBI Taxonomy" id="77586"/>
    <lineage>
        <taxon>Eukaryota</taxon>
        <taxon>Viridiplantae</taxon>
        <taxon>Streptophyta</taxon>
        <taxon>Embryophyta</taxon>
        <taxon>Tracheophyta</taxon>
        <taxon>Spermatophyta</taxon>
        <taxon>Magnoliopsida</taxon>
        <taxon>Liliopsida</taxon>
        <taxon>Poales</taxon>
        <taxon>Poaceae</taxon>
        <taxon>BOP clade</taxon>
        <taxon>Oryzoideae</taxon>
        <taxon>Oryzeae</taxon>
        <taxon>Oryzinae</taxon>
        <taxon>Leersia</taxon>
    </lineage>
</organism>
<accession>A0A0D9VJ73</accession>
<sequence length="110" mass="12380">MDLYRRQRRRRQKGSSWMGGNGDGRARACGSWRRCDSGCRGSASACARPRPRAPRGYKYQALCPSRPRVAPAALVFSRKRSPSSARFDDDDSRAPPPDDDVRRIVAVRKD</sequence>
<keyword evidence="3" id="KW-1185">Reference proteome</keyword>
<reference evidence="2 3" key="1">
    <citation type="submission" date="2012-08" db="EMBL/GenBank/DDBJ databases">
        <title>Oryza genome evolution.</title>
        <authorList>
            <person name="Wing R.A."/>
        </authorList>
    </citation>
    <scope>NUCLEOTIDE SEQUENCE</scope>
</reference>